<dbReference type="InterPro" id="IPR029063">
    <property type="entry name" value="SAM-dependent_MTases_sf"/>
</dbReference>
<dbReference type="KEGG" id="poz:I0K15_11485"/>
<dbReference type="Gene3D" id="3.40.50.150">
    <property type="entry name" value="Vaccinia Virus protein VP39"/>
    <property type="match status" value="1"/>
</dbReference>
<organism evidence="1 2">
    <name type="scientific">Pontivivens ytuae</name>
    <dbReference type="NCBI Taxonomy" id="2789856"/>
    <lineage>
        <taxon>Bacteria</taxon>
        <taxon>Pseudomonadati</taxon>
        <taxon>Pseudomonadota</taxon>
        <taxon>Alphaproteobacteria</taxon>
        <taxon>Rhodobacterales</taxon>
        <taxon>Paracoccaceae</taxon>
        <taxon>Pontivivens</taxon>
    </lineage>
</organism>
<sequence length="266" mass="29961">MATVFDGKTVKRLCNGMMEPEVYEEIYRVGRDSPLPHMVEVGTGHGAGAISLAMGLRDSGRVGKVYTIDRIMGGSRDRFGGLEQNETIIRRNIAHFGLEDYVEFIVGDAVSAAEKIPADIRFGVMLLDADGRLDRDFKLFYDRLVDGGGVILDDVKAETRAKIRRRGVLAHDVRIDQKHLIAHHLHKLFERHGLLTEGQTYFGNTWIGQKNPAKFSDVPQDDILECYRSLVFTRSSLKILPLRARLARIGHTVLPRPMVRVLKEKI</sequence>
<reference evidence="1 2" key="1">
    <citation type="submission" date="2020-11" db="EMBL/GenBank/DDBJ databases">
        <title>Description of Pontivivens ytuae sp. nov. isolated from deep sea sediment of Mariana Trench.</title>
        <authorList>
            <person name="Wang Z."/>
            <person name="Sun Q.-L."/>
            <person name="Xu X.-D."/>
            <person name="Tang Y.-Z."/>
            <person name="Zhang J."/>
        </authorList>
    </citation>
    <scope>NUCLEOTIDE SEQUENCE [LARGE SCALE GENOMIC DNA]</scope>
    <source>
        <strain evidence="1 2">MT2928</strain>
    </source>
</reference>
<keyword evidence="2" id="KW-1185">Reference proteome</keyword>
<dbReference type="GO" id="GO:0032259">
    <property type="term" value="P:methylation"/>
    <property type="evidence" value="ECO:0007669"/>
    <property type="project" value="UniProtKB-KW"/>
</dbReference>
<dbReference type="RefSeq" id="WP_196101662.1">
    <property type="nucleotide sequence ID" value="NZ_CP064942.1"/>
</dbReference>
<dbReference type="Proteomes" id="UP000594800">
    <property type="component" value="Chromosome"/>
</dbReference>
<dbReference type="EMBL" id="CP064942">
    <property type="protein sequence ID" value="QPH52448.1"/>
    <property type="molecule type" value="Genomic_DNA"/>
</dbReference>
<dbReference type="GO" id="GO:0008168">
    <property type="term" value="F:methyltransferase activity"/>
    <property type="evidence" value="ECO:0007669"/>
    <property type="project" value="UniProtKB-KW"/>
</dbReference>
<protein>
    <submittedName>
        <fullName evidence="1">Class I SAM-dependent methyltransferase</fullName>
    </submittedName>
</protein>
<gene>
    <name evidence="1" type="ORF">I0K15_11485</name>
</gene>
<dbReference type="Pfam" id="PF13578">
    <property type="entry name" value="Methyltransf_24"/>
    <property type="match status" value="1"/>
</dbReference>
<dbReference type="AlphaFoldDB" id="A0A7S9QB37"/>
<accession>A0A7S9QB37</accession>
<keyword evidence="1" id="KW-0489">Methyltransferase</keyword>
<evidence type="ECO:0000313" key="2">
    <source>
        <dbReference type="Proteomes" id="UP000594800"/>
    </source>
</evidence>
<proteinExistence type="predicted"/>
<evidence type="ECO:0000313" key="1">
    <source>
        <dbReference type="EMBL" id="QPH52448.1"/>
    </source>
</evidence>
<name>A0A7S9QB37_9RHOB</name>
<dbReference type="SUPFAM" id="SSF53335">
    <property type="entry name" value="S-adenosyl-L-methionine-dependent methyltransferases"/>
    <property type="match status" value="1"/>
</dbReference>
<keyword evidence="1" id="KW-0808">Transferase</keyword>